<feature type="region of interest" description="Disordered" evidence="1">
    <location>
        <begin position="374"/>
        <end position="399"/>
    </location>
</feature>
<feature type="compositionally biased region" description="Basic residues" evidence="1">
    <location>
        <begin position="389"/>
        <end position="399"/>
    </location>
</feature>
<dbReference type="AlphaFoldDB" id="A0A8H4N6I0"/>
<feature type="signal peptide" evidence="2">
    <location>
        <begin position="1"/>
        <end position="22"/>
    </location>
</feature>
<name>A0A8H4N6I0_9PEZI</name>
<gene>
    <name evidence="3" type="ORF">GTA08_BOTSDO04256</name>
</gene>
<dbReference type="Proteomes" id="UP000572817">
    <property type="component" value="Unassembled WGS sequence"/>
</dbReference>
<protein>
    <submittedName>
        <fullName evidence="3">Uncharacterized protein</fullName>
    </submittedName>
</protein>
<dbReference type="EMBL" id="WWBZ02000022">
    <property type="protein sequence ID" value="KAF4307721.1"/>
    <property type="molecule type" value="Genomic_DNA"/>
</dbReference>
<evidence type="ECO:0000313" key="3">
    <source>
        <dbReference type="EMBL" id="KAF4307721.1"/>
    </source>
</evidence>
<evidence type="ECO:0000256" key="1">
    <source>
        <dbReference type="SAM" id="MobiDB-lite"/>
    </source>
</evidence>
<accession>A0A8H4N6I0</accession>
<comment type="caution">
    <text evidence="3">The sequence shown here is derived from an EMBL/GenBank/DDBJ whole genome shotgun (WGS) entry which is preliminary data.</text>
</comment>
<sequence>MRSTTLLLAAAAGLGATPLASAQFSRQRKDMLINPREQRPLADLPIRVSTGGQAGFLHVQFPIECARCFPADPAKPKKNLQDGFLEIDFRITRALGLDGDAGVQVNGFTVLDDAFPVRATGDDNFRSALRLFVDGPEPDVAPSVEVEGDVAFHALWANGTHEVKGVSYNLTKVGEVVPGAPTGFRVSYMREPQNNILRIEQGVANIEGEKYPFEKPLEWIQVGREDGQTEHFAWKRELDWLNKPHARVYPGWDQEFVNCKTTACRVNKMHTQVTKAYDECVERVERPDQFESGVLPPGCYLLLSGYYAKKNIMWVGCAIVFCISQLMRWNLSRQQKKTQEKQKQKDLDEQMLEQMEDDAVSYLMEVQTKVEAVAATAPSADAEEDEKVKSRKGYHGADE</sequence>
<proteinExistence type="predicted"/>
<evidence type="ECO:0000313" key="4">
    <source>
        <dbReference type="Proteomes" id="UP000572817"/>
    </source>
</evidence>
<reference evidence="3" key="1">
    <citation type="submission" date="2020-04" db="EMBL/GenBank/DDBJ databases">
        <title>Genome Assembly and Annotation of Botryosphaeria dothidea sdau 11-99, a Latent Pathogen of Apple Fruit Ring Rot in China.</title>
        <authorList>
            <person name="Yu C."/>
            <person name="Diao Y."/>
            <person name="Lu Q."/>
            <person name="Zhao J."/>
            <person name="Cui S."/>
            <person name="Peng C."/>
            <person name="He B."/>
            <person name="Liu H."/>
        </authorList>
    </citation>
    <scope>NUCLEOTIDE SEQUENCE [LARGE SCALE GENOMIC DNA]</scope>
    <source>
        <strain evidence="3">Sdau11-99</strain>
    </source>
</reference>
<organism evidence="3 4">
    <name type="scientific">Botryosphaeria dothidea</name>
    <dbReference type="NCBI Taxonomy" id="55169"/>
    <lineage>
        <taxon>Eukaryota</taxon>
        <taxon>Fungi</taxon>
        <taxon>Dikarya</taxon>
        <taxon>Ascomycota</taxon>
        <taxon>Pezizomycotina</taxon>
        <taxon>Dothideomycetes</taxon>
        <taxon>Dothideomycetes incertae sedis</taxon>
        <taxon>Botryosphaeriales</taxon>
        <taxon>Botryosphaeriaceae</taxon>
        <taxon>Botryosphaeria</taxon>
    </lineage>
</organism>
<dbReference type="OrthoDB" id="3903920at2759"/>
<feature type="chain" id="PRO_5034021700" evidence="2">
    <location>
        <begin position="23"/>
        <end position="399"/>
    </location>
</feature>
<keyword evidence="2" id="KW-0732">Signal</keyword>
<evidence type="ECO:0000256" key="2">
    <source>
        <dbReference type="SAM" id="SignalP"/>
    </source>
</evidence>
<keyword evidence="4" id="KW-1185">Reference proteome</keyword>